<evidence type="ECO:0000256" key="5">
    <source>
        <dbReference type="ARBA" id="ARBA00022801"/>
    </source>
</evidence>
<protein>
    <submittedName>
        <fullName evidence="9">Peptidoglycan DD-metalloendopeptidase family protein</fullName>
    </submittedName>
</protein>
<dbReference type="InterPro" id="IPR011055">
    <property type="entry name" value="Dup_hybrid_motif"/>
</dbReference>
<reference evidence="9 10" key="1">
    <citation type="submission" date="2024-03" db="EMBL/GenBank/DDBJ databases">
        <title>Community enrichment and isolation of bacterial strains for fucoidan degradation.</title>
        <authorList>
            <person name="Sichert A."/>
        </authorList>
    </citation>
    <scope>NUCLEOTIDE SEQUENCE [LARGE SCALE GENOMIC DNA]</scope>
    <source>
        <strain evidence="9 10">AS76</strain>
    </source>
</reference>
<dbReference type="RefSeq" id="WP_342854632.1">
    <property type="nucleotide sequence ID" value="NZ_JBBMRA010000011.1"/>
</dbReference>
<dbReference type="InterPro" id="IPR050570">
    <property type="entry name" value="Cell_wall_metabolism_enzyme"/>
</dbReference>
<evidence type="ECO:0000256" key="3">
    <source>
        <dbReference type="ARBA" id="ARBA00022670"/>
    </source>
</evidence>
<feature type="domain" description="LysM" evidence="8">
    <location>
        <begin position="95"/>
        <end position="143"/>
    </location>
</feature>
<accession>A0ABU9TTQ8</accession>
<keyword evidence="4" id="KW-0479">Metal-binding</keyword>
<evidence type="ECO:0000256" key="4">
    <source>
        <dbReference type="ARBA" id="ARBA00022723"/>
    </source>
</evidence>
<dbReference type="Proteomes" id="UP001449225">
    <property type="component" value="Unassembled WGS sequence"/>
</dbReference>
<gene>
    <name evidence="9" type="ORF">WNY58_11905</name>
</gene>
<dbReference type="Pfam" id="PF01551">
    <property type="entry name" value="Peptidase_M23"/>
    <property type="match status" value="1"/>
</dbReference>
<comment type="cofactor">
    <cofactor evidence="1">
        <name>Zn(2+)</name>
        <dbReference type="ChEBI" id="CHEBI:29105"/>
    </cofactor>
</comment>
<dbReference type="Pfam" id="PF19425">
    <property type="entry name" value="Csd3_N2"/>
    <property type="match status" value="1"/>
</dbReference>
<organism evidence="9 10">
    <name type="scientific">Neptuniibacter pectenicola</name>
    <dbReference type="NCBI Taxonomy" id="1806669"/>
    <lineage>
        <taxon>Bacteria</taxon>
        <taxon>Pseudomonadati</taxon>
        <taxon>Pseudomonadota</taxon>
        <taxon>Gammaproteobacteria</taxon>
        <taxon>Oceanospirillales</taxon>
        <taxon>Oceanospirillaceae</taxon>
        <taxon>Neptuniibacter</taxon>
    </lineage>
</organism>
<comment type="subcellular location">
    <subcellularLocation>
        <location evidence="2">Cell envelope</location>
    </subcellularLocation>
</comment>
<dbReference type="Gene3D" id="3.10.450.350">
    <property type="match status" value="2"/>
</dbReference>
<evidence type="ECO:0000256" key="2">
    <source>
        <dbReference type="ARBA" id="ARBA00004196"/>
    </source>
</evidence>
<evidence type="ECO:0000256" key="6">
    <source>
        <dbReference type="ARBA" id="ARBA00022833"/>
    </source>
</evidence>
<keyword evidence="3" id="KW-0645">Protease</keyword>
<dbReference type="InterPro" id="IPR045834">
    <property type="entry name" value="Csd3_N2"/>
</dbReference>
<dbReference type="InterPro" id="IPR013731">
    <property type="entry name" value="OapA_N"/>
</dbReference>
<keyword evidence="10" id="KW-1185">Reference proteome</keyword>
<keyword evidence="6" id="KW-0862">Zinc</keyword>
<dbReference type="PANTHER" id="PTHR21666">
    <property type="entry name" value="PEPTIDASE-RELATED"/>
    <property type="match status" value="1"/>
</dbReference>
<dbReference type="PROSITE" id="PS51782">
    <property type="entry name" value="LYSM"/>
    <property type="match status" value="1"/>
</dbReference>
<evidence type="ECO:0000313" key="10">
    <source>
        <dbReference type="Proteomes" id="UP001449225"/>
    </source>
</evidence>
<dbReference type="PANTHER" id="PTHR21666:SF292">
    <property type="entry name" value="MUREIN DD-ENDOPEPTIDASE MEPM"/>
    <property type="match status" value="1"/>
</dbReference>
<sequence>MRWISFSANFVTALPKIHRKALASLAVLLLVAFLLPSSNSSVSTPLPLDHIVDTDAPLFEVPKFSIRQLKAPWAFDTVPDNETLLVPMGGQRNSYQYIVRTGDTLSSIFERLQLPQKTMYQLLEADLNVLALDNLKPGHTLVFEKQDQLLQRLELQFSLAHKVVYQRKEGDGFEFHEVQLDGDWQQKLISGEILYSFTGSGKQAGLSQWEAQTITELLKQRVDFRRDIQKGDKFEVLLSRQYIDNEATGNNKIEAIRIKNRRHEINAFLFEDNYYDEKGRNLEKAFQRYPFNGHYRKSSNFNPKRRHPITGLIRPHNGTDFAMGVGSTVVSTGDGIVSRVVRHKYAGLYIEIQHGQSYKTRYLHLSKSYVVKGQRVKRGERIAKSGNTGRSTGAHLHFELHVNGRPVNAMTAKIPIAVSLTGKKKEAFQRQLKDYLAKIETANKQQLVLNKQNADTSTL</sequence>
<keyword evidence="5" id="KW-0378">Hydrolase</keyword>
<keyword evidence="7" id="KW-0482">Metalloprotease</keyword>
<proteinExistence type="predicted"/>
<dbReference type="CDD" id="cd12797">
    <property type="entry name" value="M23_peptidase"/>
    <property type="match status" value="1"/>
</dbReference>
<dbReference type="InterPro" id="IPR018392">
    <property type="entry name" value="LysM"/>
</dbReference>
<dbReference type="Gene3D" id="2.70.70.10">
    <property type="entry name" value="Glucose Permease (Domain IIA)"/>
    <property type="match status" value="1"/>
</dbReference>
<evidence type="ECO:0000313" key="9">
    <source>
        <dbReference type="EMBL" id="MEM5537096.1"/>
    </source>
</evidence>
<evidence type="ECO:0000256" key="1">
    <source>
        <dbReference type="ARBA" id="ARBA00001947"/>
    </source>
</evidence>
<dbReference type="InterPro" id="IPR016047">
    <property type="entry name" value="M23ase_b-sheet_dom"/>
</dbReference>
<evidence type="ECO:0000256" key="7">
    <source>
        <dbReference type="ARBA" id="ARBA00023049"/>
    </source>
</evidence>
<comment type="caution">
    <text evidence="9">The sequence shown here is derived from an EMBL/GenBank/DDBJ whole genome shotgun (WGS) entry which is preliminary data.</text>
</comment>
<name>A0ABU9TTQ8_9GAMM</name>
<dbReference type="EMBL" id="JBBMRA010000011">
    <property type="protein sequence ID" value="MEM5537096.1"/>
    <property type="molecule type" value="Genomic_DNA"/>
</dbReference>
<dbReference type="Pfam" id="PF08525">
    <property type="entry name" value="OapA_N"/>
    <property type="match status" value="1"/>
</dbReference>
<evidence type="ECO:0000259" key="8">
    <source>
        <dbReference type="PROSITE" id="PS51782"/>
    </source>
</evidence>
<dbReference type="SUPFAM" id="SSF51261">
    <property type="entry name" value="Duplicated hybrid motif"/>
    <property type="match status" value="1"/>
</dbReference>